<keyword evidence="1" id="KW-0812">Transmembrane</keyword>
<feature type="transmembrane region" description="Helical" evidence="1">
    <location>
        <begin position="80"/>
        <end position="104"/>
    </location>
</feature>
<feature type="transmembrane region" description="Helical" evidence="1">
    <location>
        <begin position="12"/>
        <end position="31"/>
    </location>
</feature>
<dbReference type="InterPro" id="IPR021517">
    <property type="entry name" value="DUF3180"/>
</dbReference>
<dbReference type="RefSeq" id="WP_194557073.1">
    <property type="nucleotide sequence ID" value="NZ_JADKMY010000003.1"/>
</dbReference>
<keyword evidence="3" id="KW-1185">Reference proteome</keyword>
<organism evidence="2 3">
    <name type="scientific">Corynebacterium suicordis DSM 45110</name>
    <dbReference type="NCBI Taxonomy" id="1121369"/>
    <lineage>
        <taxon>Bacteria</taxon>
        <taxon>Bacillati</taxon>
        <taxon>Actinomycetota</taxon>
        <taxon>Actinomycetes</taxon>
        <taxon>Mycobacteriales</taxon>
        <taxon>Corynebacteriaceae</taxon>
        <taxon>Corynebacterium</taxon>
    </lineage>
</organism>
<keyword evidence="1" id="KW-1133">Transmembrane helix</keyword>
<evidence type="ECO:0000256" key="1">
    <source>
        <dbReference type="SAM" id="Phobius"/>
    </source>
</evidence>
<feature type="transmembrane region" description="Helical" evidence="1">
    <location>
        <begin position="37"/>
        <end position="59"/>
    </location>
</feature>
<dbReference type="Proteomes" id="UP000635902">
    <property type="component" value="Unassembled WGS sequence"/>
</dbReference>
<dbReference type="EMBL" id="JADKMY010000003">
    <property type="protein sequence ID" value="MBF4554177.1"/>
    <property type="molecule type" value="Genomic_DNA"/>
</dbReference>
<evidence type="ECO:0000313" key="2">
    <source>
        <dbReference type="EMBL" id="MBF4554177.1"/>
    </source>
</evidence>
<sequence length="161" mass="16640">MNEMRPTPPSSLLLAAGIALAIGWMTTWAFYRNFPPINLVASVFLFVLAIACVVLGRIVRKRIADGEIGHDRSQLSPVTAAQWMLFGQSVAWIGAVLSGAYAGISIHVLLNAGELQAAANDVPGALAGVVGGAAAAIAGSWLERGCQAPPADSLNAAMSTE</sequence>
<comment type="caution">
    <text evidence="2">The sequence shown here is derived from an EMBL/GenBank/DDBJ whole genome shotgun (WGS) entry which is preliminary data.</text>
</comment>
<evidence type="ECO:0000313" key="3">
    <source>
        <dbReference type="Proteomes" id="UP000635902"/>
    </source>
</evidence>
<keyword evidence="1" id="KW-0472">Membrane</keyword>
<gene>
    <name evidence="2" type="ORF">IRY30_08870</name>
</gene>
<name>A0ABR9ZLA9_9CORY</name>
<reference evidence="2 3" key="1">
    <citation type="submission" date="2020-10" db="EMBL/GenBank/DDBJ databases">
        <title>Novel species in genus Corynebacterium.</title>
        <authorList>
            <person name="Zhang G."/>
        </authorList>
    </citation>
    <scope>NUCLEOTIDE SEQUENCE [LARGE SCALE GENOMIC DNA]</scope>
    <source>
        <strain evidence="2 3">DSM 45110</strain>
    </source>
</reference>
<dbReference type="Pfam" id="PF11377">
    <property type="entry name" value="DUF3180"/>
    <property type="match status" value="1"/>
</dbReference>
<accession>A0ABR9ZLA9</accession>
<feature type="transmembrane region" description="Helical" evidence="1">
    <location>
        <begin position="124"/>
        <end position="142"/>
    </location>
</feature>
<protein>
    <submittedName>
        <fullName evidence="2">DUF3180 domain-containing protein</fullName>
    </submittedName>
</protein>
<proteinExistence type="predicted"/>